<proteinExistence type="predicted"/>
<comment type="caution">
    <text evidence="1">The sequence shown here is derived from an EMBL/GenBank/DDBJ whole genome shotgun (WGS) entry which is preliminary data.</text>
</comment>
<keyword evidence="2" id="KW-1185">Reference proteome</keyword>
<protein>
    <submittedName>
        <fullName evidence="1">Uncharacterized protein</fullName>
    </submittedName>
</protein>
<dbReference type="Proteomes" id="UP000295274">
    <property type="component" value="Unassembled WGS sequence"/>
</dbReference>
<organism evidence="1 2">
    <name type="scientific">Maribacter caenipelagi</name>
    <dbReference type="NCBI Taxonomy" id="1447781"/>
    <lineage>
        <taxon>Bacteria</taxon>
        <taxon>Pseudomonadati</taxon>
        <taxon>Bacteroidota</taxon>
        <taxon>Flavobacteriia</taxon>
        <taxon>Flavobacteriales</taxon>
        <taxon>Flavobacteriaceae</taxon>
        <taxon>Maribacter</taxon>
    </lineage>
</organism>
<evidence type="ECO:0000313" key="1">
    <source>
        <dbReference type="EMBL" id="TDS15120.1"/>
    </source>
</evidence>
<evidence type="ECO:0000313" key="2">
    <source>
        <dbReference type="Proteomes" id="UP000295274"/>
    </source>
</evidence>
<gene>
    <name evidence="1" type="ORF">DFQ03_1758</name>
</gene>
<dbReference type="EMBL" id="SNZW01000014">
    <property type="protein sequence ID" value="TDS15120.1"/>
    <property type="molecule type" value="Genomic_DNA"/>
</dbReference>
<accession>A0A4R7D2V5</accession>
<reference evidence="1 2" key="1">
    <citation type="submission" date="2019-03" db="EMBL/GenBank/DDBJ databases">
        <title>Genomic Encyclopedia of Type Strains, Phase III (KMG-III): the genomes of soil and plant-associated and newly described type strains.</title>
        <authorList>
            <person name="Whitman W."/>
        </authorList>
    </citation>
    <scope>NUCLEOTIDE SEQUENCE [LARGE SCALE GENOMIC DNA]</scope>
    <source>
        <strain evidence="1 2">CECT 8455</strain>
    </source>
</reference>
<sequence length="37" mass="4366">MGHILELKIQNLDKVLDNAKRHRLLVLTISYELMFLS</sequence>
<name>A0A4R7D2V5_9FLAO</name>
<dbReference type="AlphaFoldDB" id="A0A4R7D2V5"/>